<dbReference type="Proteomes" id="UP000743370">
    <property type="component" value="Unassembled WGS sequence"/>
</dbReference>
<dbReference type="InterPro" id="IPR014721">
    <property type="entry name" value="Ribsml_uS5_D2-typ_fold_subgr"/>
</dbReference>
<evidence type="ECO:0000313" key="3">
    <source>
        <dbReference type="Proteomes" id="UP000743370"/>
    </source>
</evidence>
<keyword evidence="2" id="KW-0418">Kinase</keyword>
<accession>A0A8T0LGM2</accession>
<dbReference type="AlphaFoldDB" id="A0A8T0LGM2"/>
<protein>
    <submittedName>
        <fullName evidence="2">Mevalonate kinase</fullName>
    </submittedName>
</protein>
<sequence>MKESWKKDLEFVNKWGFEGEKIIHGKPSGIGNTVSAYGKRCREREDTDHGTSAQRVGEGNGKDSQG</sequence>
<evidence type="ECO:0000256" key="1">
    <source>
        <dbReference type="SAM" id="MobiDB-lite"/>
    </source>
</evidence>
<proteinExistence type="predicted"/>
<dbReference type="Gene3D" id="3.30.230.10">
    <property type="match status" value="1"/>
</dbReference>
<comment type="caution">
    <text evidence="2">The sequence shown here is derived from an EMBL/GenBank/DDBJ whole genome shotgun (WGS) entry which is preliminary data.</text>
</comment>
<evidence type="ECO:0000313" key="2">
    <source>
        <dbReference type="EMBL" id="KAG2409215.1"/>
    </source>
</evidence>
<organism evidence="2 3">
    <name type="scientific">Phaseolus angularis</name>
    <name type="common">Azuki bean</name>
    <name type="synonym">Vigna angularis</name>
    <dbReference type="NCBI Taxonomy" id="3914"/>
    <lineage>
        <taxon>Eukaryota</taxon>
        <taxon>Viridiplantae</taxon>
        <taxon>Streptophyta</taxon>
        <taxon>Embryophyta</taxon>
        <taxon>Tracheophyta</taxon>
        <taxon>Spermatophyta</taxon>
        <taxon>Magnoliopsida</taxon>
        <taxon>eudicotyledons</taxon>
        <taxon>Gunneridae</taxon>
        <taxon>Pentapetalae</taxon>
        <taxon>rosids</taxon>
        <taxon>fabids</taxon>
        <taxon>Fabales</taxon>
        <taxon>Fabaceae</taxon>
        <taxon>Papilionoideae</taxon>
        <taxon>50 kb inversion clade</taxon>
        <taxon>NPAAA clade</taxon>
        <taxon>indigoferoid/millettioid clade</taxon>
        <taxon>Phaseoleae</taxon>
        <taxon>Vigna</taxon>
    </lineage>
</organism>
<reference evidence="2 3" key="1">
    <citation type="submission" date="2020-05" db="EMBL/GenBank/DDBJ databases">
        <title>Vigna angularis (adzuki bean) Var. LongXiaoDou No. 4 denovo assembly.</title>
        <authorList>
            <person name="Xiang H."/>
        </authorList>
    </citation>
    <scope>NUCLEOTIDE SEQUENCE [LARGE SCALE GENOMIC DNA]</scope>
    <source>
        <tissue evidence="2">Leaf</tissue>
    </source>
</reference>
<name>A0A8T0LGM2_PHAAN</name>
<gene>
    <name evidence="2" type="ORF">HKW66_Vig0040370</name>
</gene>
<keyword evidence="2" id="KW-0808">Transferase</keyword>
<dbReference type="GO" id="GO:0016301">
    <property type="term" value="F:kinase activity"/>
    <property type="evidence" value="ECO:0007669"/>
    <property type="project" value="UniProtKB-KW"/>
</dbReference>
<dbReference type="EMBL" id="JABFOF010000001">
    <property type="protein sequence ID" value="KAG2409215.1"/>
    <property type="molecule type" value="Genomic_DNA"/>
</dbReference>
<feature type="region of interest" description="Disordered" evidence="1">
    <location>
        <begin position="39"/>
        <end position="66"/>
    </location>
</feature>
<feature type="compositionally biased region" description="Basic and acidic residues" evidence="1">
    <location>
        <begin position="40"/>
        <end position="49"/>
    </location>
</feature>